<dbReference type="Pfam" id="PF03401">
    <property type="entry name" value="TctC"/>
    <property type="match status" value="1"/>
</dbReference>
<evidence type="ECO:0000256" key="2">
    <source>
        <dbReference type="SAM" id="MobiDB-lite"/>
    </source>
</evidence>
<proteinExistence type="inferred from homology"/>
<dbReference type="Gene3D" id="3.40.190.150">
    <property type="entry name" value="Bordetella uptake gene, domain 1"/>
    <property type="match status" value="1"/>
</dbReference>
<dbReference type="Proteomes" id="UP000295096">
    <property type="component" value="Unassembled WGS sequence"/>
</dbReference>
<keyword evidence="4" id="KW-1185">Reference proteome</keyword>
<dbReference type="Gene3D" id="3.40.190.10">
    <property type="entry name" value="Periplasmic binding protein-like II"/>
    <property type="match status" value="1"/>
</dbReference>
<dbReference type="AlphaFoldDB" id="A0A4R5QFM6"/>
<sequence>MPPLAIAPMDVPRARRLVRAMVVSSGAVVARMRNRRGGWPAGTSQNPRPRSSGSRIVDPVQWPTCSRQGAFVRAVRAVPSLRHSCFDRRNTGEETPMHLPRRTALGLLAAFPAAAQTRPWPSRALRCIVPSAPGGYEVYARILAPRLSELLGQPVVVDNKPGANGTIGMQELQRSPPDGYTFMFAHVGAISIGTSVYPNMPLDPVEDLASIAVAVTSPLVWLVNPATPFRSLPDMVARVQAEPGIWRYALPASGSIPHLVMEDFKRRHRLDLPAVPYRSTPQSLLAVIAGEVPIVLDSLGASSGHVAGGRLRALAVTSRDRTERLPEVPTVLETGLDEREWVAWYAFMAPKGTPPEAIQRLNEVINRALQEAPTVARFRDLGALPRITTPAETLEFIRAEKSDFSAIARAGKIRVE</sequence>
<dbReference type="OrthoDB" id="7250553at2"/>
<evidence type="ECO:0000313" key="4">
    <source>
        <dbReference type="Proteomes" id="UP000295096"/>
    </source>
</evidence>
<comment type="caution">
    <text evidence="3">The sequence shown here is derived from an EMBL/GenBank/DDBJ whole genome shotgun (WGS) entry which is preliminary data.</text>
</comment>
<name>A0A4R5QFM6_9PROT</name>
<accession>A0A4R5QFM6</accession>
<reference evidence="3 4" key="1">
    <citation type="journal article" date="2016" name="J. Microbiol.">
        <title>Dankookia rubra gen. nov., sp. nov., an alphaproteobacterium isolated from sediment of a shallow stream.</title>
        <authorList>
            <person name="Kim W.H."/>
            <person name="Kim D.H."/>
            <person name="Kang K."/>
            <person name="Ahn T.Y."/>
        </authorList>
    </citation>
    <scope>NUCLEOTIDE SEQUENCE [LARGE SCALE GENOMIC DNA]</scope>
    <source>
        <strain evidence="3 4">JCM30602</strain>
    </source>
</reference>
<feature type="compositionally biased region" description="Polar residues" evidence="2">
    <location>
        <begin position="42"/>
        <end position="54"/>
    </location>
</feature>
<dbReference type="CDD" id="cd07012">
    <property type="entry name" value="PBP2_Bug_TTT"/>
    <property type="match status" value="1"/>
</dbReference>
<feature type="region of interest" description="Disordered" evidence="2">
    <location>
        <begin position="34"/>
        <end position="56"/>
    </location>
</feature>
<evidence type="ECO:0000256" key="1">
    <source>
        <dbReference type="ARBA" id="ARBA00006987"/>
    </source>
</evidence>
<dbReference type="InterPro" id="IPR005064">
    <property type="entry name" value="BUG"/>
</dbReference>
<dbReference type="PANTHER" id="PTHR42928:SF5">
    <property type="entry name" value="BLR1237 PROTEIN"/>
    <property type="match status" value="1"/>
</dbReference>
<organism evidence="3 4">
    <name type="scientific">Dankookia rubra</name>
    <dbReference type="NCBI Taxonomy" id="1442381"/>
    <lineage>
        <taxon>Bacteria</taxon>
        <taxon>Pseudomonadati</taxon>
        <taxon>Pseudomonadota</taxon>
        <taxon>Alphaproteobacteria</taxon>
        <taxon>Acetobacterales</taxon>
        <taxon>Roseomonadaceae</taxon>
        <taxon>Dankookia</taxon>
    </lineage>
</organism>
<evidence type="ECO:0000313" key="3">
    <source>
        <dbReference type="EMBL" id="TDH62064.1"/>
    </source>
</evidence>
<comment type="similarity">
    <text evidence="1">Belongs to the UPF0065 (bug) family.</text>
</comment>
<gene>
    <name evidence="3" type="ORF">E2C06_13955</name>
</gene>
<dbReference type="SUPFAM" id="SSF53850">
    <property type="entry name" value="Periplasmic binding protein-like II"/>
    <property type="match status" value="1"/>
</dbReference>
<protein>
    <submittedName>
        <fullName evidence="3">Tripartite tricarboxylate transporter substrate binding protein</fullName>
    </submittedName>
</protein>
<dbReference type="PANTHER" id="PTHR42928">
    <property type="entry name" value="TRICARBOXYLATE-BINDING PROTEIN"/>
    <property type="match status" value="1"/>
</dbReference>
<dbReference type="InterPro" id="IPR042100">
    <property type="entry name" value="Bug_dom1"/>
</dbReference>
<dbReference type="EMBL" id="SMSJ01000015">
    <property type="protein sequence ID" value="TDH62064.1"/>
    <property type="molecule type" value="Genomic_DNA"/>
</dbReference>